<keyword evidence="2" id="KW-1185">Reference proteome</keyword>
<protein>
    <submittedName>
        <fullName evidence="1">Uncharacterized protein</fullName>
    </submittedName>
</protein>
<accession>A0A4Y8X1B4</accession>
<organism evidence="1 2">
    <name type="scientific">Micrococcus flavus</name>
    <dbReference type="NCBI Taxonomy" id="384602"/>
    <lineage>
        <taxon>Bacteria</taxon>
        <taxon>Bacillati</taxon>
        <taxon>Actinomycetota</taxon>
        <taxon>Actinomycetes</taxon>
        <taxon>Micrococcales</taxon>
        <taxon>Micrococcaceae</taxon>
        <taxon>Micrococcus</taxon>
    </lineage>
</organism>
<name>A0A4Y8X1B4_9MICC</name>
<dbReference type="RefSeq" id="WP_135029951.1">
    <property type="nucleotide sequence ID" value="NZ_BMLA01000002.1"/>
</dbReference>
<dbReference type="Proteomes" id="UP000560081">
    <property type="component" value="Unassembled WGS sequence"/>
</dbReference>
<proteinExistence type="predicted"/>
<comment type="caution">
    <text evidence="1">The sequence shown here is derived from an EMBL/GenBank/DDBJ whole genome shotgun (WGS) entry which is preliminary data.</text>
</comment>
<dbReference type="OrthoDB" id="4963321at2"/>
<gene>
    <name evidence="1" type="ORF">BJ976_001794</name>
</gene>
<dbReference type="AlphaFoldDB" id="A0A4Y8X1B4"/>
<evidence type="ECO:0000313" key="1">
    <source>
        <dbReference type="EMBL" id="MBB4883443.1"/>
    </source>
</evidence>
<reference evidence="1 2" key="1">
    <citation type="submission" date="2020-08" db="EMBL/GenBank/DDBJ databases">
        <title>Sequencing the genomes of 1000 actinobacteria strains.</title>
        <authorList>
            <person name="Klenk H.-P."/>
        </authorList>
    </citation>
    <scope>NUCLEOTIDE SEQUENCE [LARGE SCALE GENOMIC DNA]</scope>
    <source>
        <strain evidence="1 2">DSM 19079</strain>
    </source>
</reference>
<dbReference type="EMBL" id="JACHMC010000001">
    <property type="protein sequence ID" value="MBB4883443.1"/>
    <property type="molecule type" value="Genomic_DNA"/>
</dbReference>
<evidence type="ECO:0000313" key="2">
    <source>
        <dbReference type="Proteomes" id="UP000560081"/>
    </source>
</evidence>
<sequence length="125" mass="14332">MSELDEHLADLRGLLTAERSRLRPDTFALLWAALEHTEGLLPSWDRCAAVCAADALQLVDVLTRRVLPGLRDFLVLPDTDKPAHADLFHDDVHRWTDQIARHRRRLLRVITSRQDARREIDGPRG</sequence>